<dbReference type="SUPFAM" id="SSF56436">
    <property type="entry name" value="C-type lectin-like"/>
    <property type="match status" value="2"/>
</dbReference>
<dbReference type="GO" id="GO:0005576">
    <property type="term" value="C:extracellular region"/>
    <property type="evidence" value="ECO:0007669"/>
    <property type="project" value="UniProtKB-SubCell"/>
</dbReference>
<dbReference type="SMART" id="SM00209">
    <property type="entry name" value="TSP1"/>
    <property type="match status" value="2"/>
</dbReference>
<keyword evidence="2" id="KW-0964">Secreted</keyword>
<evidence type="ECO:0000256" key="8">
    <source>
        <dbReference type="SAM" id="SignalP"/>
    </source>
</evidence>
<dbReference type="Gene3D" id="2.20.100.10">
    <property type="entry name" value="Thrombospondin type-1 (TSP1) repeat"/>
    <property type="match status" value="2"/>
</dbReference>
<gene>
    <name evidence="11" type="primary">LOC106173583</name>
</gene>
<comment type="subcellular location">
    <subcellularLocation>
        <location evidence="1">Secreted</location>
    </subcellularLocation>
</comment>
<dbReference type="SUPFAM" id="SSF82895">
    <property type="entry name" value="TSP-1 type 1 repeat"/>
    <property type="match status" value="2"/>
</dbReference>
<keyword evidence="6" id="KW-1015">Disulfide bond</keyword>
<protein>
    <submittedName>
        <fullName evidence="11">E-selectin-like</fullName>
    </submittedName>
</protein>
<evidence type="ECO:0000256" key="2">
    <source>
        <dbReference type="ARBA" id="ARBA00022525"/>
    </source>
</evidence>
<feature type="chain" id="PRO_5010383590" evidence="8">
    <location>
        <begin position="25"/>
        <end position="401"/>
    </location>
</feature>
<keyword evidence="7" id="KW-0325">Glycoprotein</keyword>
<dbReference type="FunFam" id="2.20.100.10:FF:000067">
    <property type="entry name" value="Hemicentin 1"/>
    <property type="match status" value="1"/>
</dbReference>
<dbReference type="KEGG" id="lak:106173583"/>
<dbReference type="InterPro" id="IPR016187">
    <property type="entry name" value="CTDL_fold"/>
</dbReference>
<keyword evidence="10" id="KW-1185">Reference proteome</keyword>
<evidence type="ECO:0000256" key="4">
    <source>
        <dbReference type="ARBA" id="ARBA00022729"/>
    </source>
</evidence>
<evidence type="ECO:0000256" key="3">
    <source>
        <dbReference type="ARBA" id="ARBA00022536"/>
    </source>
</evidence>
<dbReference type="InterPro" id="IPR001304">
    <property type="entry name" value="C-type_lectin-like"/>
</dbReference>
<keyword evidence="5" id="KW-0677">Repeat</keyword>
<dbReference type="PANTHER" id="PTHR22906">
    <property type="entry name" value="PROPERDIN"/>
    <property type="match status" value="1"/>
</dbReference>
<dbReference type="RefSeq" id="XP_013410205.1">
    <property type="nucleotide sequence ID" value="XM_013554751.1"/>
</dbReference>
<reference evidence="11" key="1">
    <citation type="submission" date="2025-08" db="UniProtKB">
        <authorList>
            <consortium name="RefSeq"/>
        </authorList>
    </citation>
    <scope>IDENTIFICATION</scope>
    <source>
        <tissue evidence="11">Gonads</tissue>
    </source>
</reference>
<dbReference type="Pfam" id="PF00090">
    <property type="entry name" value="TSP_1"/>
    <property type="match status" value="2"/>
</dbReference>
<dbReference type="CDD" id="cd00037">
    <property type="entry name" value="CLECT"/>
    <property type="match status" value="1"/>
</dbReference>
<accession>A0A1S3JIG7</accession>
<feature type="domain" description="C-type lectin" evidence="9">
    <location>
        <begin position="285"/>
        <end position="394"/>
    </location>
</feature>
<dbReference type="InterPro" id="IPR036383">
    <property type="entry name" value="TSP1_rpt_sf"/>
</dbReference>
<organism evidence="10 11">
    <name type="scientific">Lingula anatina</name>
    <name type="common">Brachiopod</name>
    <name type="synonym">Lingula unguis</name>
    <dbReference type="NCBI Taxonomy" id="7574"/>
    <lineage>
        <taxon>Eukaryota</taxon>
        <taxon>Metazoa</taxon>
        <taxon>Spiralia</taxon>
        <taxon>Lophotrochozoa</taxon>
        <taxon>Brachiopoda</taxon>
        <taxon>Linguliformea</taxon>
        <taxon>Lingulata</taxon>
        <taxon>Lingulida</taxon>
        <taxon>Linguloidea</taxon>
        <taxon>Lingulidae</taxon>
        <taxon>Lingula</taxon>
    </lineage>
</organism>
<sequence length="401" mass="44675">MDDSHRTIFLWFIFSCFMAPGITGAYCPTRYVMVDSVCVRYERNIKLSWDQARLQCEREGAHLGVPDTTRRRDAFYNYLIANAGETWATWVDGREPQGNGYWIWYSKGTKVEGNLWSPGEPGNPERLEDCIAIKVMGGKDLHDYPCELNSNFLCEYNTVNGAWGSWGSWSRCSLTCGAQGLRYRTRQCNNPVPVGIGKPCPGADRQTELCFPGQCPMDGTWSVWTHWSMCSKTCGQGNRTRHRACNSPPPTNGGKDCPGQLVQVETCRGPPCPAKLCPAGFTEVTDSLCLYISDPQTEAYSYFLSMKACASLSPLSRLMTVKNTYEYHNMVRFLSTAAVYWIGDDTTSGSSSLSNGGTKLGTGSFTIWDAGFPSARSLTNCVDLSGKSGTFLWSRIYKHYY</sequence>
<feature type="signal peptide" evidence="8">
    <location>
        <begin position="1"/>
        <end position="24"/>
    </location>
</feature>
<dbReference type="Pfam" id="PF00059">
    <property type="entry name" value="Lectin_C"/>
    <property type="match status" value="1"/>
</dbReference>
<dbReference type="InterPro" id="IPR052065">
    <property type="entry name" value="Compl_asym_regulator"/>
</dbReference>
<evidence type="ECO:0000313" key="11">
    <source>
        <dbReference type="RefSeq" id="XP_013410205.1"/>
    </source>
</evidence>
<dbReference type="Gene3D" id="3.10.100.10">
    <property type="entry name" value="Mannose-Binding Protein A, subunit A"/>
    <property type="match status" value="2"/>
</dbReference>
<evidence type="ECO:0000256" key="5">
    <source>
        <dbReference type="ARBA" id="ARBA00022737"/>
    </source>
</evidence>
<keyword evidence="4 8" id="KW-0732">Signal</keyword>
<evidence type="ECO:0000313" key="10">
    <source>
        <dbReference type="Proteomes" id="UP000085678"/>
    </source>
</evidence>
<keyword evidence="3" id="KW-0245">EGF-like domain</keyword>
<dbReference type="InterPro" id="IPR000884">
    <property type="entry name" value="TSP1_rpt"/>
</dbReference>
<dbReference type="SMART" id="SM00034">
    <property type="entry name" value="CLECT"/>
    <property type="match status" value="2"/>
</dbReference>
<dbReference type="InterPro" id="IPR018378">
    <property type="entry name" value="C-type_lectin_CS"/>
</dbReference>
<dbReference type="InParanoid" id="A0A1S3JIG7"/>
<dbReference type="PROSITE" id="PS50041">
    <property type="entry name" value="C_TYPE_LECTIN_2"/>
    <property type="match status" value="2"/>
</dbReference>
<evidence type="ECO:0000256" key="1">
    <source>
        <dbReference type="ARBA" id="ARBA00004613"/>
    </source>
</evidence>
<dbReference type="FunFam" id="2.20.100.10:FF:000007">
    <property type="entry name" value="Thrombospondin 1"/>
    <property type="match status" value="1"/>
</dbReference>
<dbReference type="OrthoDB" id="6337382at2759"/>
<dbReference type="GeneID" id="106173583"/>
<dbReference type="PANTHER" id="PTHR22906:SF43">
    <property type="entry name" value="PROPERDIN"/>
    <property type="match status" value="1"/>
</dbReference>
<feature type="domain" description="C-type lectin" evidence="9">
    <location>
        <begin position="34"/>
        <end position="155"/>
    </location>
</feature>
<name>A0A1S3JIG7_LINAN</name>
<dbReference type="AlphaFoldDB" id="A0A1S3JIG7"/>
<evidence type="ECO:0000256" key="7">
    <source>
        <dbReference type="ARBA" id="ARBA00023180"/>
    </source>
</evidence>
<dbReference type="PROSITE" id="PS50092">
    <property type="entry name" value="TSP1"/>
    <property type="match status" value="2"/>
</dbReference>
<dbReference type="Proteomes" id="UP000085678">
    <property type="component" value="Unplaced"/>
</dbReference>
<dbReference type="InterPro" id="IPR016186">
    <property type="entry name" value="C-type_lectin-like/link_sf"/>
</dbReference>
<dbReference type="PRINTS" id="PR01705">
    <property type="entry name" value="TSP1REPEAT"/>
</dbReference>
<evidence type="ECO:0000259" key="9">
    <source>
        <dbReference type="PROSITE" id="PS50041"/>
    </source>
</evidence>
<proteinExistence type="predicted"/>
<dbReference type="PROSITE" id="PS00615">
    <property type="entry name" value="C_TYPE_LECTIN_1"/>
    <property type="match status" value="1"/>
</dbReference>
<evidence type="ECO:0000256" key="6">
    <source>
        <dbReference type="ARBA" id="ARBA00023157"/>
    </source>
</evidence>